<evidence type="ECO:0000313" key="2">
    <source>
        <dbReference type="EMBL" id="ABB44828.1"/>
    </source>
</evidence>
<reference evidence="2 3" key="1">
    <citation type="journal article" date="2008" name="Appl. Environ. Microbiol.">
        <title>Genome of the epsilonproteobacterial chemolithoautotroph Sulfurimonas denitrificans.</title>
        <authorList>
            <person name="Sievert S.M."/>
            <person name="Scott K.M."/>
            <person name="Klotz M.G."/>
            <person name="Chain P.S.G."/>
            <person name="Hauser L.J."/>
            <person name="Hemp J."/>
            <person name="Huegler M."/>
            <person name="Land M."/>
            <person name="Lapidus A."/>
            <person name="Larimer F.W."/>
            <person name="Lucas S."/>
            <person name="Malfatti S.A."/>
            <person name="Meyer F."/>
            <person name="Paulsen I.T."/>
            <person name="Ren Q."/>
            <person name="Simon J."/>
            <person name="Bailey K."/>
            <person name="Diaz E."/>
            <person name="Fitzpatrick K.A."/>
            <person name="Glover B."/>
            <person name="Gwatney N."/>
            <person name="Korajkic A."/>
            <person name="Long A."/>
            <person name="Mobberley J.M."/>
            <person name="Pantry S.N."/>
            <person name="Pazder G."/>
            <person name="Peterson S."/>
            <person name="Quintanilla J.D."/>
            <person name="Sprinkle R."/>
            <person name="Stephens J."/>
            <person name="Thomas P."/>
            <person name="Vaughn R."/>
            <person name="Weber M.J."/>
            <person name="Wooten L.L."/>
        </authorList>
    </citation>
    <scope>NUCLEOTIDE SEQUENCE [LARGE SCALE GENOMIC DNA]</scope>
    <source>
        <strain evidence="3">ATCC 33889 / DSM 1251</strain>
    </source>
</reference>
<proteinExistence type="predicted"/>
<accession>Q30QA3</accession>
<dbReference type="HOGENOM" id="CLU_124321_0_0_7"/>
<gene>
    <name evidence="2" type="ordered locus">Suden_1551</name>
</gene>
<dbReference type="KEGG" id="tdn:Suden_1551"/>
<dbReference type="STRING" id="326298.Suden_1551"/>
<protein>
    <recommendedName>
        <fullName evidence="4">ATP/GTP-binding protein</fullName>
    </recommendedName>
</protein>
<evidence type="ECO:0000256" key="1">
    <source>
        <dbReference type="SAM" id="Coils"/>
    </source>
</evidence>
<dbReference type="AlphaFoldDB" id="Q30QA3"/>
<evidence type="ECO:0000313" key="3">
    <source>
        <dbReference type="Proteomes" id="UP000002714"/>
    </source>
</evidence>
<keyword evidence="3" id="KW-1185">Reference proteome</keyword>
<evidence type="ECO:0008006" key="4">
    <source>
        <dbReference type="Google" id="ProtNLM"/>
    </source>
</evidence>
<name>Q30QA3_SULDN</name>
<dbReference type="RefSeq" id="WP_011373180.1">
    <property type="nucleotide sequence ID" value="NC_007575.1"/>
</dbReference>
<sequence>MNTSYSLNAYKSHDLNISMKTSSGDVIKMDFANESSFSMNSQKNSQGSKDELSFSSMQSFNYSIKSNGIDEQDKKEIEAFMKIAQPYIDSFLEELSAEAPSSPVTKLAHDIASIFEPNKARDENSKNYIKTNIVEMFDNSLQKLKLPQDSQTADANEMMEKIFENAKNLLEKTLQEFNEFNKKIYA</sequence>
<keyword evidence="1" id="KW-0175">Coiled coil</keyword>
<dbReference type="EMBL" id="CP000153">
    <property type="protein sequence ID" value="ABB44828.1"/>
    <property type="molecule type" value="Genomic_DNA"/>
</dbReference>
<dbReference type="OrthoDB" id="5360545at2"/>
<organism evidence="2 3">
    <name type="scientific">Sulfurimonas denitrificans (strain ATCC 33889 / DSM 1251)</name>
    <name type="common">Thiomicrospira denitrificans (strain ATCC 33889 / DSM 1251)</name>
    <dbReference type="NCBI Taxonomy" id="326298"/>
    <lineage>
        <taxon>Bacteria</taxon>
        <taxon>Pseudomonadati</taxon>
        <taxon>Campylobacterota</taxon>
        <taxon>Epsilonproteobacteria</taxon>
        <taxon>Campylobacterales</taxon>
        <taxon>Sulfurimonadaceae</taxon>
        <taxon>Sulfurimonas</taxon>
    </lineage>
</organism>
<feature type="coiled-coil region" evidence="1">
    <location>
        <begin position="156"/>
        <end position="183"/>
    </location>
</feature>
<dbReference type="Proteomes" id="UP000002714">
    <property type="component" value="Chromosome"/>
</dbReference>